<keyword evidence="1" id="KW-0812">Transmembrane</keyword>
<organism evidence="2 3">
    <name type="scientific">Corynebacterium vitaeruminis DSM 20294</name>
    <dbReference type="NCBI Taxonomy" id="1224164"/>
    <lineage>
        <taxon>Bacteria</taxon>
        <taxon>Bacillati</taxon>
        <taxon>Actinomycetota</taxon>
        <taxon>Actinomycetes</taxon>
        <taxon>Mycobacteriales</taxon>
        <taxon>Corynebacteriaceae</taxon>
        <taxon>Corynebacterium</taxon>
    </lineage>
</organism>
<dbReference type="eggNOG" id="ENOG502Z8PQ">
    <property type="taxonomic scope" value="Bacteria"/>
</dbReference>
<dbReference type="EMBL" id="CP004353">
    <property type="protein sequence ID" value="AHI22058.1"/>
    <property type="molecule type" value="Genomic_DNA"/>
</dbReference>
<protein>
    <recommendedName>
        <fullName evidence="4">Integral membrane protein</fullName>
    </recommendedName>
</protein>
<keyword evidence="1" id="KW-1133">Transmembrane helix</keyword>
<keyword evidence="3" id="KW-1185">Reference proteome</keyword>
<evidence type="ECO:0008006" key="4">
    <source>
        <dbReference type="Google" id="ProtNLM"/>
    </source>
</evidence>
<dbReference type="InterPro" id="IPR049978">
    <property type="entry name" value="SCO6880-like"/>
</dbReference>
<dbReference type="PATRIC" id="fig|1224164.3.peg.663"/>
<accession>W5Y6C3</accession>
<proteinExistence type="predicted"/>
<feature type="transmembrane region" description="Helical" evidence="1">
    <location>
        <begin position="24"/>
        <end position="45"/>
    </location>
</feature>
<dbReference type="Proteomes" id="UP000019222">
    <property type="component" value="Chromosome"/>
</dbReference>
<gene>
    <name evidence="2" type="ORF">B843_03335</name>
</gene>
<dbReference type="KEGG" id="cvt:B843_03335"/>
<dbReference type="RefSeq" id="WP_038595211.1">
    <property type="nucleotide sequence ID" value="NZ_CP004353.1"/>
</dbReference>
<evidence type="ECO:0000313" key="2">
    <source>
        <dbReference type="EMBL" id="AHI22058.1"/>
    </source>
</evidence>
<dbReference type="HOGENOM" id="CLU_041274_0_0_11"/>
<dbReference type="AlphaFoldDB" id="W5Y6C3"/>
<dbReference type="STRING" id="1224164.B843_03335"/>
<sequence>MAKSHDEVIVPQYSLGQPPRRTGLGGLSMATTAVIAAGFMIFLLVQFSGLGFGVGFIVLLLTALAAALISVQWGNRSIATMLRMLGQDFSRRRAGEDVYLSGVLSKVPGGFHRLPGTLARTYVVDAVDTDNQPFAAIVDAPARTATVLFDCQLTGQTPMTQEERNQKTAEWSRWLALLSLSGDINHVAIVVGHRPGTGQLVAQEVDSILEDDVPPVAAQIMREAGQYLSIGVPEIVSHIAVTFHIDGESLKDNSFLGQLATRLPGMYRQLAWAGMIATPMNGDEVVARAHSFVNPAAEADLEELQVLGTSHGLAWEDAGPGYARTTTSAYEHKGCSSVSWEMKDAPRSTFEDTLLTGLLSPHERIERHRVALIYRPYEAGKGVSKVEGEHRDAMVAANSSKSIRSANAELRLEHTEAARRAQARGAQLGRYSLFVTATVSDKAQLDRVSQDIQQLAAGASIRLAKMTRQQDTGFITTCGLGQVPWDKEQTTELI</sequence>
<name>W5Y6C3_9CORY</name>
<evidence type="ECO:0000313" key="3">
    <source>
        <dbReference type="Proteomes" id="UP000019222"/>
    </source>
</evidence>
<evidence type="ECO:0000256" key="1">
    <source>
        <dbReference type="SAM" id="Phobius"/>
    </source>
</evidence>
<reference evidence="2 3" key="1">
    <citation type="submission" date="2013-02" db="EMBL/GenBank/DDBJ databases">
        <title>The complete genome sequence of Corynebacterium vitaeruminis DSM 20294.</title>
        <authorList>
            <person name="Ruckert C."/>
            <person name="Albersmeier A."/>
            <person name="Kalinowski J."/>
        </authorList>
    </citation>
    <scope>NUCLEOTIDE SEQUENCE [LARGE SCALE GENOMIC DNA]</scope>
    <source>
        <strain evidence="3">ATCC 10234</strain>
    </source>
</reference>
<feature type="transmembrane region" description="Helical" evidence="1">
    <location>
        <begin position="51"/>
        <end position="74"/>
    </location>
</feature>
<dbReference type="NCBIfam" id="NF042935">
    <property type="entry name" value="SCO6880_fam"/>
    <property type="match status" value="1"/>
</dbReference>
<keyword evidence="1" id="KW-0472">Membrane</keyword>